<evidence type="ECO:0000313" key="2">
    <source>
        <dbReference type="Proteomes" id="UP000807306"/>
    </source>
</evidence>
<comment type="caution">
    <text evidence="1">The sequence shown here is derived from an EMBL/GenBank/DDBJ whole genome shotgun (WGS) entry which is preliminary data.</text>
</comment>
<proteinExistence type="predicted"/>
<keyword evidence="1" id="KW-0808">Transferase</keyword>
<dbReference type="GO" id="GO:0035241">
    <property type="term" value="F:protein-arginine omega-N monomethyltransferase activity"/>
    <property type="evidence" value="ECO:0007669"/>
    <property type="project" value="TreeGrafter"/>
</dbReference>
<dbReference type="GO" id="GO:0032259">
    <property type="term" value="P:methylation"/>
    <property type="evidence" value="ECO:0007669"/>
    <property type="project" value="UniProtKB-KW"/>
</dbReference>
<keyword evidence="2" id="KW-1185">Reference proteome</keyword>
<dbReference type="AlphaFoldDB" id="A0A9P6EL76"/>
<accession>A0A9P6EL76</accession>
<protein>
    <submittedName>
        <fullName evidence="1">SAM-dependent RNA methyltransferase</fullName>
    </submittedName>
</protein>
<reference evidence="1" key="1">
    <citation type="submission" date="2020-11" db="EMBL/GenBank/DDBJ databases">
        <authorList>
            <consortium name="DOE Joint Genome Institute"/>
            <person name="Ahrendt S."/>
            <person name="Riley R."/>
            <person name="Andreopoulos W."/>
            <person name="Labutti K."/>
            <person name="Pangilinan J."/>
            <person name="Ruiz-Duenas F.J."/>
            <person name="Barrasa J.M."/>
            <person name="Sanchez-Garcia M."/>
            <person name="Camarero S."/>
            <person name="Miyauchi S."/>
            <person name="Serrano A."/>
            <person name="Linde D."/>
            <person name="Babiker R."/>
            <person name="Drula E."/>
            <person name="Ayuso-Fernandez I."/>
            <person name="Pacheco R."/>
            <person name="Padilla G."/>
            <person name="Ferreira P."/>
            <person name="Barriuso J."/>
            <person name="Kellner H."/>
            <person name="Castanera R."/>
            <person name="Alfaro M."/>
            <person name="Ramirez L."/>
            <person name="Pisabarro A.G."/>
            <person name="Kuo A."/>
            <person name="Tritt A."/>
            <person name="Lipzen A."/>
            <person name="He G."/>
            <person name="Yan M."/>
            <person name="Ng V."/>
            <person name="Cullen D."/>
            <person name="Martin F."/>
            <person name="Rosso M.-N."/>
            <person name="Henrissat B."/>
            <person name="Hibbett D."/>
            <person name="Martinez A.T."/>
            <person name="Grigoriev I.V."/>
        </authorList>
    </citation>
    <scope>NUCLEOTIDE SEQUENCE</scope>
    <source>
        <strain evidence="1">CBS 506.95</strain>
    </source>
</reference>
<organism evidence="1 2">
    <name type="scientific">Crepidotus variabilis</name>
    <dbReference type="NCBI Taxonomy" id="179855"/>
    <lineage>
        <taxon>Eukaryota</taxon>
        <taxon>Fungi</taxon>
        <taxon>Dikarya</taxon>
        <taxon>Basidiomycota</taxon>
        <taxon>Agaricomycotina</taxon>
        <taxon>Agaricomycetes</taxon>
        <taxon>Agaricomycetidae</taxon>
        <taxon>Agaricales</taxon>
        <taxon>Agaricineae</taxon>
        <taxon>Crepidotaceae</taxon>
        <taxon>Crepidotus</taxon>
    </lineage>
</organism>
<dbReference type="EMBL" id="MU157836">
    <property type="protein sequence ID" value="KAF9531112.1"/>
    <property type="molecule type" value="Genomic_DNA"/>
</dbReference>
<dbReference type="Pfam" id="PF04252">
    <property type="entry name" value="SFM1-like"/>
    <property type="match status" value="1"/>
</dbReference>
<dbReference type="PANTHER" id="PTHR35517:SF1">
    <property type="entry name" value="PROTEIN ARGININE N-METHYLTRANSFERASE SFM1"/>
    <property type="match status" value="1"/>
</dbReference>
<dbReference type="InterPro" id="IPR007364">
    <property type="entry name" value="SFM1-like"/>
</dbReference>
<dbReference type="OrthoDB" id="373498at2759"/>
<name>A0A9P6EL76_9AGAR</name>
<dbReference type="Proteomes" id="UP000807306">
    <property type="component" value="Unassembled WGS sequence"/>
</dbReference>
<dbReference type="CDD" id="cd18090">
    <property type="entry name" value="Arginine_MT_Sfm1"/>
    <property type="match status" value="1"/>
</dbReference>
<sequence>MNFTYVIEHMEEDEPNASKSIPPWVELEYKHMRMLAGQNSLVRFAHLSKASCDALNNSFNGSGSQKPSHNSALANFVCSQEGVMELLKTSKVDLQKVCLLDPKAEAALSPSDGDGRFEWFLFGGILGDDPPRDRTSELRAHGFPGRHLGSIQMTTDTALGVTKLVVQDKIPLDKIPYVDHPTIRFNAKESVEMPFRYFSDGREPILPPGMKKLLHEDLNKGFDF</sequence>
<dbReference type="PANTHER" id="PTHR35517">
    <property type="entry name" value="PROTEIN ARGININE N-METHYLTRANSFERASE SFM1"/>
    <property type="match status" value="1"/>
</dbReference>
<keyword evidence="1" id="KW-0489">Methyltransferase</keyword>
<gene>
    <name evidence="1" type="ORF">CPB83DRAFT_849353</name>
</gene>
<evidence type="ECO:0000313" key="1">
    <source>
        <dbReference type="EMBL" id="KAF9531112.1"/>
    </source>
</evidence>